<dbReference type="PANTHER" id="PTHR43390:SF1">
    <property type="entry name" value="CHLOROPLAST PROCESSING PEPTIDASE"/>
    <property type="match status" value="1"/>
</dbReference>
<dbReference type="InterPro" id="IPR019758">
    <property type="entry name" value="Pept_S26A_signal_pept_1_CS"/>
</dbReference>
<evidence type="ECO:0000313" key="8">
    <source>
        <dbReference type="EMBL" id="OGL47524.1"/>
    </source>
</evidence>
<feature type="domain" description="Peptidase S26" evidence="7">
    <location>
        <begin position="10"/>
        <end position="165"/>
    </location>
</feature>
<evidence type="ECO:0000256" key="4">
    <source>
        <dbReference type="ARBA" id="ARBA00022801"/>
    </source>
</evidence>
<dbReference type="CDD" id="cd06530">
    <property type="entry name" value="S26_SPase_I"/>
    <property type="match status" value="1"/>
</dbReference>
<dbReference type="Proteomes" id="UP000179266">
    <property type="component" value="Unassembled WGS sequence"/>
</dbReference>
<dbReference type="InterPro" id="IPR036286">
    <property type="entry name" value="LexA/Signal_pep-like_sf"/>
</dbReference>
<comment type="catalytic activity">
    <reaction evidence="1 6">
        <text>Cleavage of hydrophobic, N-terminal signal or leader sequences from secreted and periplasmic proteins.</text>
        <dbReference type="EC" id="3.4.21.89"/>
    </reaction>
</comment>
<comment type="subcellular location">
    <subcellularLocation>
        <location evidence="6">Membrane</location>
        <topology evidence="6">Single-pass type II membrane protein</topology>
    </subcellularLocation>
</comment>
<feature type="transmembrane region" description="Helical" evidence="6">
    <location>
        <begin position="12"/>
        <end position="31"/>
    </location>
</feature>
<dbReference type="Gene3D" id="2.10.109.10">
    <property type="entry name" value="Umud Fragment, subunit A"/>
    <property type="match status" value="1"/>
</dbReference>
<keyword evidence="4 6" id="KW-0378">Hydrolase</keyword>
<sequence length="173" mass="20446">MYSNWRAKINEWFRIIITAAVLTLILTNYVVHAYRVEGKSMQPNFQDRDLLLVNKFVYRFEEIKRGDIVVLLYPLDPDKTFLKRVIAEPGDVIQIKKGIVYINNVVQDEEYLSPECLSYADYKTTRIPESHYFVMGDHRNSSFDSRNFGFVPQKYILGKVFLRYWPITSVTLF</sequence>
<dbReference type="InterPro" id="IPR000223">
    <property type="entry name" value="Pept_S26A_signal_pept_1"/>
</dbReference>
<reference evidence="8 9" key="1">
    <citation type="journal article" date="2016" name="Nat. Commun.">
        <title>Thousands of microbial genomes shed light on interconnected biogeochemical processes in an aquifer system.</title>
        <authorList>
            <person name="Anantharaman K."/>
            <person name="Brown C.T."/>
            <person name="Hug L.A."/>
            <person name="Sharon I."/>
            <person name="Castelle C.J."/>
            <person name="Probst A.J."/>
            <person name="Thomas B.C."/>
            <person name="Singh A."/>
            <person name="Wilkins M.J."/>
            <person name="Karaoz U."/>
            <person name="Brodie E.L."/>
            <person name="Williams K.H."/>
            <person name="Hubbard S.S."/>
            <person name="Banfield J.F."/>
        </authorList>
    </citation>
    <scope>NUCLEOTIDE SEQUENCE [LARGE SCALE GENOMIC DNA]</scope>
</reference>
<dbReference type="GO" id="GO:0006465">
    <property type="term" value="P:signal peptide processing"/>
    <property type="evidence" value="ECO:0007669"/>
    <property type="project" value="InterPro"/>
</dbReference>
<comment type="similarity">
    <text evidence="2 6">Belongs to the peptidase S26 family.</text>
</comment>
<dbReference type="GO" id="GO:0016020">
    <property type="term" value="C:membrane"/>
    <property type="evidence" value="ECO:0007669"/>
    <property type="project" value="UniProtKB-SubCell"/>
</dbReference>
<keyword evidence="6" id="KW-0645">Protease</keyword>
<evidence type="ECO:0000313" key="9">
    <source>
        <dbReference type="Proteomes" id="UP000179266"/>
    </source>
</evidence>
<dbReference type="Pfam" id="PF10502">
    <property type="entry name" value="Peptidase_S26"/>
    <property type="match status" value="1"/>
</dbReference>
<dbReference type="GO" id="GO:0004252">
    <property type="term" value="F:serine-type endopeptidase activity"/>
    <property type="evidence" value="ECO:0007669"/>
    <property type="project" value="InterPro"/>
</dbReference>
<organism evidence="8 9">
    <name type="scientific">Candidatus Schekmanbacteria bacterium RBG_13_48_7</name>
    <dbReference type="NCBI Taxonomy" id="1817878"/>
    <lineage>
        <taxon>Bacteria</taxon>
        <taxon>Candidatus Schekmaniibacteriota</taxon>
    </lineage>
</organism>
<keyword evidence="6" id="KW-0472">Membrane</keyword>
<accession>A0A1F7S2P6</accession>
<evidence type="ECO:0000256" key="1">
    <source>
        <dbReference type="ARBA" id="ARBA00000677"/>
    </source>
</evidence>
<dbReference type="InterPro" id="IPR019533">
    <property type="entry name" value="Peptidase_S26"/>
</dbReference>
<dbReference type="AlphaFoldDB" id="A0A1F7S2P6"/>
<dbReference type="NCBIfam" id="TIGR02227">
    <property type="entry name" value="sigpep_I_bact"/>
    <property type="match status" value="1"/>
</dbReference>
<dbReference type="PROSITE" id="PS00761">
    <property type="entry name" value="SPASE_I_3"/>
    <property type="match status" value="1"/>
</dbReference>
<dbReference type="SUPFAM" id="SSF51306">
    <property type="entry name" value="LexA/Signal peptidase"/>
    <property type="match status" value="1"/>
</dbReference>
<dbReference type="EMBL" id="MGDD01000070">
    <property type="protein sequence ID" value="OGL47524.1"/>
    <property type="molecule type" value="Genomic_DNA"/>
</dbReference>
<dbReference type="EC" id="3.4.21.89" evidence="3 6"/>
<feature type="active site" evidence="5">
    <location>
        <position position="40"/>
    </location>
</feature>
<evidence type="ECO:0000256" key="2">
    <source>
        <dbReference type="ARBA" id="ARBA00009370"/>
    </source>
</evidence>
<dbReference type="InterPro" id="IPR019757">
    <property type="entry name" value="Pept_S26A_signal_pept_1_Lys-AS"/>
</dbReference>
<dbReference type="GO" id="GO:0009003">
    <property type="term" value="F:signal peptidase activity"/>
    <property type="evidence" value="ECO:0007669"/>
    <property type="project" value="UniProtKB-EC"/>
</dbReference>
<dbReference type="PROSITE" id="PS00760">
    <property type="entry name" value="SPASE_I_2"/>
    <property type="match status" value="1"/>
</dbReference>
<keyword evidence="6" id="KW-1133">Transmembrane helix</keyword>
<protein>
    <recommendedName>
        <fullName evidence="3 6">Signal peptidase I</fullName>
        <ecNumber evidence="3 6">3.4.21.89</ecNumber>
    </recommendedName>
</protein>
<gene>
    <name evidence="8" type="ORF">A2161_18515</name>
</gene>
<evidence type="ECO:0000256" key="3">
    <source>
        <dbReference type="ARBA" id="ARBA00013208"/>
    </source>
</evidence>
<evidence type="ECO:0000256" key="5">
    <source>
        <dbReference type="PIRSR" id="PIRSR600223-1"/>
    </source>
</evidence>
<comment type="caution">
    <text evidence="8">The sequence shown here is derived from an EMBL/GenBank/DDBJ whole genome shotgun (WGS) entry which is preliminary data.</text>
</comment>
<dbReference type="PANTHER" id="PTHR43390">
    <property type="entry name" value="SIGNAL PEPTIDASE I"/>
    <property type="match status" value="1"/>
</dbReference>
<proteinExistence type="inferred from homology"/>
<evidence type="ECO:0000256" key="6">
    <source>
        <dbReference type="RuleBase" id="RU362042"/>
    </source>
</evidence>
<keyword evidence="6" id="KW-0812">Transmembrane</keyword>
<feature type="active site" evidence="5">
    <location>
        <position position="83"/>
    </location>
</feature>
<dbReference type="PRINTS" id="PR00727">
    <property type="entry name" value="LEADERPTASE"/>
</dbReference>
<name>A0A1F7S2P6_9BACT</name>
<evidence type="ECO:0000259" key="7">
    <source>
        <dbReference type="Pfam" id="PF10502"/>
    </source>
</evidence>